<gene>
    <name evidence="2" type="ORF">HAX54_049809</name>
</gene>
<proteinExistence type="predicted"/>
<comment type="caution">
    <text evidence="2">The sequence shown here is derived from an EMBL/GenBank/DDBJ whole genome shotgun (WGS) entry which is preliminary data.</text>
</comment>
<organism evidence="2 3">
    <name type="scientific">Datura stramonium</name>
    <name type="common">Jimsonweed</name>
    <name type="synonym">Common thornapple</name>
    <dbReference type="NCBI Taxonomy" id="4076"/>
    <lineage>
        <taxon>Eukaryota</taxon>
        <taxon>Viridiplantae</taxon>
        <taxon>Streptophyta</taxon>
        <taxon>Embryophyta</taxon>
        <taxon>Tracheophyta</taxon>
        <taxon>Spermatophyta</taxon>
        <taxon>Magnoliopsida</taxon>
        <taxon>eudicotyledons</taxon>
        <taxon>Gunneridae</taxon>
        <taxon>Pentapetalae</taxon>
        <taxon>asterids</taxon>
        <taxon>lamiids</taxon>
        <taxon>Solanales</taxon>
        <taxon>Solanaceae</taxon>
        <taxon>Solanoideae</taxon>
        <taxon>Datureae</taxon>
        <taxon>Datura</taxon>
    </lineage>
</organism>
<feature type="compositionally biased region" description="Polar residues" evidence="1">
    <location>
        <begin position="86"/>
        <end position="95"/>
    </location>
</feature>
<keyword evidence="3" id="KW-1185">Reference proteome</keyword>
<evidence type="ECO:0000313" key="2">
    <source>
        <dbReference type="EMBL" id="MCD7463024.1"/>
    </source>
</evidence>
<name>A0ABS8SW85_DATST</name>
<feature type="region of interest" description="Disordered" evidence="1">
    <location>
        <begin position="1"/>
        <end position="23"/>
    </location>
</feature>
<protein>
    <submittedName>
        <fullName evidence="2">Uncharacterized protein</fullName>
    </submittedName>
</protein>
<reference evidence="2 3" key="1">
    <citation type="journal article" date="2021" name="BMC Genomics">
        <title>Datura genome reveals duplications of psychoactive alkaloid biosynthetic genes and high mutation rate following tissue culture.</title>
        <authorList>
            <person name="Rajewski A."/>
            <person name="Carter-House D."/>
            <person name="Stajich J."/>
            <person name="Litt A."/>
        </authorList>
    </citation>
    <scope>NUCLEOTIDE SEQUENCE [LARGE SCALE GENOMIC DNA]</scope>
    <source>
        <strain evidence="2">AR-01</strain>
    </source>
</reference>
<dbReference type="Proteomes" id="UP000823775">
    <property type="component" value="Unassembled WGS sequence"/>
</dbReference>
<sequence length="95" mass="10385">MQAWDVPESSLAHETVSGPIDHDLDDPTPVILIHAFDDVPPPSVDMSLLDEVVAAPYLTQGSMYDLLESLEEDEKSKPQEDAVASPWTQQVSLSP</sequence>
<dbReference type="EMBL" id="JACEIK010000854">
    <property type="protein sequence ID" value="MCD7463024.1"/>
    <property type="molecule type" value="Genomic_DNA"/>
</dbReference>
<evidence type="ECO:0000313" key="3">
    <source>
        <dbReference type="Proteomes" id="UP000823775"/>
    </source>
</evidence>
<accession>A0ABS8SW85</accession>
<evidence type="ECO:0000256" key="1">
    <source>
        <dbReference type="SAM" id="MobiDB-lite"/>
    </source>
</evidence>
<feature type="region of interest" description="Disordered" evidence="1">
    <location>
        <begin position="71"/>
        <end position="95"/>
    </location>
</feature>